<feature type="compositionally biased region" description="Basic and acidic residues" evidence="1">
    <location>
        <begin position="105"/>
        <end position="125"/>
    </location>
</feature>
<evidence type="ECO:0000256" key="1">
    <source>
        <dbReference type="SAM" id="MobiDB-lite"/>
    </source>
</evidence>
<feature type="region of interest" description="Disordered" evidence="1">
    <location>
        <begin position="51"/>
        <end position="174"/>
    </location>
</feature>
<proteinExistence type="predicted"/>
<evidence type="ECO:0000313" key="3">
    <source>
        <dbReference type="Proteomes" id="UP001327957"/>
    </source>
</evidence>
<dbReference type="EMBL" id="JASAOK010000046">
    <property type="protein sequence ID" value="KAK6211228.1"/>
    <property type="molecule type" value="Genomic_DNA"/>
</dbReference>
<evidence type="ECO:0000313" key="2">
    <source>
        <dbReference type="EMBL" id="KAK6211228.1"/>
    </source>
</evidence>
<protein>
    <submittedName>
        <fullName evidence="2">Uncharacterized protein</fullName>
    </submittedName>
</protein>
<gene>
    <name evidence="2" type="ORF">QIS74_10492</name>
</gene>
<sequence length="174" mass="20068">MPRETAAEYRYKLQAVAEALETWAQTPDGQRWMIAKHRRFKKWLKQKWLKREFPPMEESSAEEDDPDSAQKHEANDAIGKERANQGACKPSASSQDASANFVPDADDKFQETFREAGDKIRKDAGQRNAGQKHRAESDDEDSEEAIRAQLSRQKMCKKRFERKKARSVKKIKSV</sequence>
<name>A0AAV9T0T8_9PEZI</name>
<accession>A0AAV9T0T8</accession>
<dbReference type="Proteomes" id="UP001327957">
    <property type="component" value="Unassembled WGS sequence"/>
</dbReference>
<comment type="caution">
    <text evidence="2">The sequence shown here is derived from an EMBL/GenBank/DDBJ whole genome shotgun (WGS) entry which is preliminary data.</text>
</comment>
<feature type="compositionally biased region" description="Basic residues" evidence="1">
    <location>
        <begin position="154"/>
        <end position="174"/>
    </location>
</feature>
<dbReference type="AlphaFoldDB" id="A0AAV9T0T8"/>
<organism evidence="2 3">
    <name type="scientific">Colletotrichum tabaci</name>
    <dbReference type="NCBI Taxonomy" id="1209068"/>
    <lineage>
        <taxon>Eukaryota</taxon>
        <taxon>Fungi</taxon>
        <taxon>Dikarya</taxon>
        <taxon>Ascomycota</taxon>
        <taxon>Pezizomycotina</taxon>
        <taxon>Sordariomycetes</taxon>
        <taxon>Hypocreomycetidae</taxon>
        <taxon>Glomerellales</taxon>
        <taxon>Glomerellaceae</taxon>
        <taxon>Colletotrichum</taxon>
        <taxon>Colletotrichum destructivum species complex</taxon>
    </lineage>
</organism>
<feature type="compositionally biased region" description="Basic and acidic residues" evidence="1">
    <location>
        <begin position="68"/>
        <end position="83"/>
    </location>
</feature>
<keyword evidence="3" id="KW-1185">Reference proteome</keyword>
<reference evidence="2 3" key="1">
    <citation type="submission" date="2023-04" db="EMBL/GenBank/DDBJ databases">
        <title>Colletotrichum tabacum stain YC1 causing leaf anthracnose on Nicotiana tabacum(L.) cv.</title>
        <authorList>
            <person name="Ji Z."/>
            <person name="Wang M."/>
            <person name="Zhang J."/>
            <person name="Wang N."/>
            <person name="Zhou Z."/>
        </authorList>
    </citation>
    <scope>NUCLEOTIDE SEQUENCE [LARGE SCALE GENOMIC DNA]</scope>
    <source>
        <strain evidence="2 3">YC1</strain>
    </source>
</reference>